<dbReference type="Proteomes" id="UP000182229">
    <property type="component" value="Unassembled WGS sequence"/>
</dbReference>
<dbReference type="InterPro" id="IPR011751">
    <property type="entry name" value="Mxa_paralog_2265"/>
</dbReference>
<organism evidence="1 2">
    <name type="scientific">Cystobacter ferrugineus</name>
    <dbReference type="NCBI Taxonomy" id="83449"/>
    <lineage>
        <taxon>Bacteria</taxon>
        <taxon>Pseudomonadati</taxon>
        <taxon>Myxococcota</taxon>
        <taxon>Myxococcia</taxon>
        <taxon>Myxococcales</taxon>
        <taxon>Cystobacterineae</taxon>
        <taxon>Archangiaceae</taxon>
        <taxon>Cystobacter</taxon>
    </lineage>
</organism>
<dbReference type="Pfam" id="PF09536">
    <property type="entry name" value="DUF2378"/>
    <property type="match status" value="1"/>
</dbReference>
<sequence>MEHGAQQELERRLDVIRPEDTLRGFFFNGVLEQVRPLGDPVSWRRCVEAAGGDRFMAFFSYPMDSFIRLLYAAASVLSEGRGDFRTALWHLGREMVPYYLESSAGQVLLLLARGEPRWLLEGLPSAFRTAVRHGECSVAWLGPTQGRLLFQGCTLPAEYYEGAVRGVFESTRIAQTVVCARQINLLDTEVDVSWDKERHAAGG</sequence>
<accession>A0A1L9B5V4</accession>
<name>A0A1L9B5V4_9BACT</name>
<comment type="caution">
    <text evidence="1">The sequence shown here is derived from an EMBL/GenBank/DDBJ whole genome shotgun (WGS) entry which is preliminary data.</text>
</comment>
<dbReference type="STRING" id="83449.BON30_25920"/>
<dbReference type="EMBL" id="MPIN01000007">
    <property type="protein sequence ID" value="OJH37634.1"/>
    <property type="molecule type" value="Genomic_DNA"/>
</dbReference>
<evidence type="ECO:0008006" key="3">
    <source>
        <dbReference type="Google" id="ProtNLM"/>
    </source>
</evidence>
<dbReference type="AlphaFoldDB" id="A0A1L9B5V4"/>
<gene>
    <name evidence="1" type="ORF">BON30_25920</name>
</gene>
<protein>
    <recommendedName>
        <fullName evidence="3">TIGR02265 family protein</fullName>
    </recommendedName>
</protein>
<keyword evidence="2" id="KW-1185">Reference proteome</keyword>
<dbReference type="RefSeq" id="WP_071901102.1">
    <property type="nucleotide sequence ID" value="NZ_MPIN01000007.1"/>
</dbReference>
<evidence type="ECO:0000313" key="2">
    <source>
        <dbReference type="Proteomes" id="UP000182229"/>
    </source>
</evidence>
<proteinExistence type="predicted"/>
<evidence type="ECO:0000313" key="1">
    <source>
        <dbReference type="EMBL" id="OJH37634.1"/>
    </source>
</evidence>
<dbReference type="NCBIfam" id="TIGR02265">
    <property type="entry name" value="Mxa_TIGR02265"/>
    <property type="match status" value="1"/>
</dbReference>
<reference evidence="1 2" key="2">
    <citation type="submission" date="2016-12" db="EMBL/GenBank/DDBJ databases">
        <title>Draft Genome Sequence of Cystobacter ferrugineus Strain Cbfe23.</title>
        <authorList>
            <person name="Akbar S."/>
            <person name="Dowd S.E."/>
            <person name="Stevens D.C."/>
        </authorList>
    </citation>
    <scope>NUCLEOTIDE SEQUENCE [LARGE SCALE GENOMIC DNA]</scope>
    <source>
        <strain evidence="1 2">Cbfe23</strain>
    </source>
</reference>
<reference evidence="2" key="1">
    <citation type="submission" date="2016-11" db="EMBL/GenBank/DDBJ databases">
        <authorList>
            <person name="Shukria A."/>
            <person name="Stevens D.C."/>
        </authorList>
    </citation>
    <scope>NUCLEOTIDE SEQUENCE [LARGE SCALE GENOMIC DNA]</scope>
    <source>
        <strain evidence="2">Cbfe23</strain>
    </source>
</reference>